<proteinExistence type="predicted"/>
<comment type="caution">
    <text evidence="2">The sequence shown here is derived from an EMBL/GenBank/DDBJ whole genome shotgun (WGS) entry which is preliminary data.</text>
</comment>
<feature type="compositionally biased region" description="Basic and acidic residues" evidence="1">
    <location>
        <begin position="1"/>
        <end position="20"/>
    </location>
</feature>
<evidence type="ECO:0000256" key="1">
    <source>
        <dbReference type="SAM" id="MobiDB-lite"/>
    </source>
</evidence>
<sequence>MMTHQPEEREDDRRIREKNWLADSTEELNARPADGPAGPLSEQPAGENTEISTEPQPPSGA</sequence>
<dbReference type="RefSeq" id="WP_188539230.1">
    <property type="nucleotide sequence ID" value="NZ_BMEQ01000023.1"/>
</dbReference>
<gene>
    <name evidence="2" type="ORF">GCM10011374_33190</name>
</gene>
<dbReference type="EMBL" id="BMEQ01000023">
    <property type="protein sequence ID" value="GGG66442.1"/>
    <property type="molecule type" value="Genomic_DNA"/>
</dbReference>
<keyword evidence="3" id="KW-1185">Reference proteome</keyword>
<dbReference type="Proteomes" id="UP000638848">
    <property type="component" value="Unassembled WGS sequence"/>
</dbReference>
<reference evidence="2" key="1">
    <citation type="journal article" date="2014" name="Int. J. Syst. Evol. Microbiol.">
        <title>Complete genome sequence of Corynebacterium casei LMG S-19264T (=DSM 44701T), isolated from a smear-ripened cheese.</title>
        <authorList>
            <consortium name="US DOE Joint Genome Institute (JGI-PGF)"/>
            <person name="Walter F."/>
            <person name="Albersmeier A."/>
            <person name="Kalinowski J."/>
            <person name="Ruckert C."/>
        </authorList>
    </citation>
    <scope>NUCLEOTIDE SEQUENCE</scope>
    <source>
        <strain evidence="2">CGMCC 1.12187</strain>
    </source>
</reference>
<feature type="region of interest" description="Disordered" evidence="1">
    <location>
        <begin position="1"/>
        <end position="61"/>
    </location>
</feature>
<protein>
    <submittedName>
        <fullName evidence="2">Uncharacterized protein</fullName>
    </submittedName>
</protein>
<reference evidence="2" key="2">
    <citation type="submission" date="2020-09" db="EMBL/GenBank/DDBJ databases">
        <authorList>
            <person name="Sun Q."/>
            <person name="Zhou Y."/>
        </authorList>
    </citation>
    <scope>NUCLEOTIDE SEQUENCE</scope>
    <source>
        <strain evidence="2">CGMCC 1.12187</strain>
    </source>
</reference>
<organism evidence="2 3">
    <name type="scientific">Kocuria dechangensis</name>
    <dbReference type="NCBI Taxonomy" id="1176249"/>
    <lineage>
        <taxon>Bacteria</taxon>
        <taxon>Bacillati</taxon>
        <taxon>Actinomycetota</taxon>
        <taxon>Actinomycetes</taxon>
        <taxon>Micrococcales</taxon>
        <taxon>Micrococcaceae</taxon>
        <taxon>Kocuria</taxon>
    </lineage>
</organism>
<evidence type="ECO:0000313" key="3">
    <source>
        <dbReference type="Proteomes" id="UP000638848"/>
    </source>
</evidence>
<dbReference type="AlphaFoldDB" id="A0A917H3N8"/>
<evidence type="ECO:0000313" key="2">
    <source>
        <dbReference type="EMBL" id="GGG66442.1"/>
    </source>
</evidence>
<name>A0A917H3N8_9MICC</name>
<accession>A0A917H3N8</accession>